<organism evidence="2 3">
    <name type="scientific">Dreissena polymorpha</name>
    <name type="common">Zebra mussel</name>
    <name type="synonym">Mytilus polymorpha</name>
    <dbReference type="NCBI Taxonomy" id="45954"/>
    <lineage>
        <taxon>Eukaryota</taxon>
        <taxon>Metazoa</taxon>
        <taxon>Spiralia</taxon>
        <taxon>Lophotrochozoa</taxon>
        <taxon>Mollusca</taxon>
        <taxon>Bivalvia</taxon>
        <taxon>Autobranchia</taxon>
        <taxon>Heteroconchia</taxon>
        <taxon>Euheterodonta</taxon>
        <taxon>Imparidentia</taxon>
        <taxon>Neoheterodontei</taxon>
        <taxon>Myida</taxon>
        <taxon>Dreissenoidea</taxon>
        <taxon>Dreissenidae</taxon>
        <taxon>Dreissena</taxon>
    </lineage>
</organism>
<dbReference type="EMBL" id="JAIWYP010000003">
    <property type="protein sequence ID" value="KAH3844840.1"/>
    <property type="molecule type" value="Genomic_DNA"/>
</dbReference>
<keyword evidence="3" id="KW-1185">Reference proteome</keyword>
<reference evidence="2" key="1">
    <citation type="journal article" date="2019" name="bioRxiv">
        <title>The Genome of the Zebra Mussel, Dreissena polymorpha: A Resource for Invasive Species Research.</title>
        <authorList>
            <person name="McCartney M.A."/>
            <person name="Auch B."/>
            <person name="Kono T."/>
            <person name="Mallez S."/>
            <person name="Zhang Y."/>
            <person name="Obille A."/>
            <person name="Becker A."/>
            <person name="Abrahante J.E."/>
            <person name="Garbe J."/>
            <person name="Badalamenti J.P."/>
            <person name="Herman A."/>
            <person name="Mangelson H."/>
            <person name="Liachko I."/>
            <person name="Sullivan S."/>
            <person name="Sone E.D."/>
            <person name="Koren S."/>
            <person name="Silverstein K.A.T."/>
            <person name="Beckman K.B."/>
            <person name="Gohl D.M."/>
        </authorList>
    </citation>
    <scope>NUCLEOTIDE SEQUENCE</scope>
    <source>
        <strain evidence="2">Duluth1</strain>
        <tissue evidence="2">Whole animal</tissue>
    </source>
</reference>
<dbReference type="Proteomes" id="UP000828390">
    <property type="component" value="Unassembled WGS sequence"/>
</dbReference>
<feature type="transmembrane region" description="Helical" evidence="1">
    <location>
        <begin position="84"/>
        <end position="110"/>
    </location>
</feature>
<evidence type="ECO:0000256" key="1">
    <source>
        <dbReference type="SAM" id="Phobius"/>
    </source>
</evidence>
<sequence length="140" mass="15573">MTPYIGQHTDNSSAAVHTSNNYSYSYLNMMQSIVSPSNFIGTNDMTSEHAATGRPLVTTGNVSLDEEIISRAFLKDLNSTQFHILLPSLVLVVVLMVLGIPGNLIALIVYANKNEAKYCCVFHHHPCYERFNKLLHKSTD</sequence>
<reference evidence="2" key="2">
    <citation type="submission" date="2020-11" db="EMBL/GenBank/DDBJ databases">
        <authorList>
            <person name="McCartney M.A."/>
            <person name="Auch B."/>
            <person name="Kono T."/>
            <person name="Mallez S."/>
            <person name="Becker A."/>
            <person name="Gohl D.M."/>
            <person name="Silverstein K.A.T."/>
            <person name="Koren S."/>
            <person name="Bechman K.B."/>
            <person name="Herman A."/>
            <person name="Abrahante J.E."/>
            <person name="Garbe J."/>
        </authorList>
    </citation>
    <scope>NUCLEOTIDE SEQUENCE</scope>
    <source>
        <strain evidence="2">Duluth1</strain>
        <tissue evidence="2">Whole animal</tissue>
    </source>
</reference>
<keyword evidence="1" id="KW-1133">Transmembrane helix</keyword>
<keyword evidence="1" id="KW-0812">Transmembrane</keyword>
<protein>
    <submittedName>
        <fullName evidence="2">Uncharacterized protein</fullName>
    </submittedName>
</protein>
<accession>A0A9D4KS67</accession>
<name>A0A9D4KS67_DREPO</name>
<dbReference type="AlphaFoldDB" id="A0A9D4KS67"/>
<keyword evidence="1" id="KW-0472">Membrane</keyword>
<gene>
    <name evidence="2" type="ORF">DPMN_087104</name>
</gene>
<proteinExistence type="predicted"/>
<comment type="caution">
    <text evidence="2">The sequence shown here is derived from an EMBL/GenBank/DDBJ whole genome shotgun (WGS) entry which is preliminary data.</text>
</comment>
<evidence type="ECO:0000313" key="2">
    <source>
        <dbReference type="EMBL" id="KAH3844840.1"/>
    </source>
</evidence>
<evidence type="ECO:0000313" key="3">
    <source>
        <dbReference type="Proteomes" id="UP000828390"/>
    </source>
</evidence>